<accession>A0A7R8VJC5</accession>
<evidence type="ECO:0000313" key="3">
    <source>
        <dbReference type="EMBL" id="CAD7199662.1"/>
    </source>
</evidence>
<sequence length="179" mass="19579">MDTPALHLSNDRLSCMESSCSTITKFSVTRAVQSSDCSLINTAATSTKLHILSERLHLTATMNQIVIISCLLAAVIAAPPQVKYGPNEVIPILSQVNIVNEDGSFQNRILDLKKTVRISQGSYSFYTPDGQLIEVRYIADENGFQPQSNALPVGPPIPEEILKALAYNAAHPEEDNLRK</sequence>
<keyword evidence="1 2" id="KW-0193">Cuticle</keyword>
<organism evidence="3">
    <name type="scientific">Timema douglasi</name>
    <name type="common">Walking stick</name>
    <dbReference type="NCBI Taxonomy" id="61478"/>
    <lineage>
        <taxon>Eukaryota</taxon>
        <taxon>Metazoa</taxon>
        <taxon>Ecdysozoa</taxon>
        <taxon>Arthropoda</taxon>
        <taxon>Hexapoda</taxon>
        <taxon>Insecta</taxon>
        <taxon>Pterygota</taxon>
        <taxon>Neoptera</taxon>
        <taxon>Polyneoptera</taxon>
        <taxon>Phasmatodea</taxon>
        <taxon>Timematodea</taxon>
        <taxon>Timematoidea</taxon>
        <taxon>Timematidae</taxon>
        <taxon>Timema</taxon>
    </lineage>
</organism>
<dbReference type="GO" id="GO:0008010">
    <property type="term" value="F:structural constituent of chitin-based larval cuticle"/>
    <property type="evidence" value="ECO:0007669"/>
    <property type="project" value="TreeGrafter"/>
</dbReference>
<dbReference type="GO" id="GO:0062129">
    <property type="term" value="C:chitin-based extracellular matrix"/>
    <property type="evidence" value="ECO:0007669"/>
    <property type="project" value="TreeGrafter"/>
</dbReference>
<name>A0A7R8VJC5_TIMDO</name>
<evidence type="ECO:0000256" key="1">
    <source>
        <dbReference type="ARBA" id="ARBA00022460"/>
    </source>
</evidence>
<dbReference type="AlphaFoldDB" id="A0A7R8VJC5"/>
<evidence type="ECO:0000256" key="2">
    <source>
        <dbReference type="PROSITE-ProRule" id="PRU00497"/>
    </source>
</evidence>
<reference evidence="3" key="1">
    <citation type="submission" date="2020-11" db="EMBL/GenBank/DDBJ databases">
        <authorList>
            <person name="Tran Van P."/>
        </authorList>
    </citation>
    <scope>NUCLEOTIDE SEQUENCE</scope>
</reference>
<gene>
    <name evidence="3" type="ORF">TDIB3V08_LOCUS5908</name>
</gene>
<dbReference type="PROSITE" id="PS00233">
    <property type="entry name" value="CHIT_BIND_RR_1"/>
    <property type="match status" value="1"/>
</dbReference>
<dbReference type="PANTHER" id="PTHR10380:SF237">
    <property type="entry name" value="CUTICULAR PROTEIN 65AU, ISOFORM A-RELATED"/>
    <property type="match status" value="1"/>
</dbReference>
<proteinExistence type="predicted"/>
<dbReference type="EMBL" id="OA566948">
    <property type="protein sequence ID" value="CAD7199662.1"/>
    <property type="molecule type" value="Genomic_DNA"/>
</dbReference>
<dbReference type="PANTHER" id="PTHR10380">
    <property type="entry name" value="CUTICLE PROTEIN"/>
    <property type="match status" value="1"/>
</dbReference>
<dbReference type="InterPro" id="IPR050468">
    <property type="entry name" value="Cuticle_Struct_Prot"/>
</dbReference>
<dbReference type="Pfam" id="PF00379">
    <property type="entry name" value="Chitin_bind_4"/>
    <property type="match status" value="1"/>
</dbReference>
<dbReference type="PROSITE" id="PS51155">
    <property type="entry name" value="CHIT_BIND_RR_2"/>
    <property type="match status" value="1"/>
</dbReference>
<protein>
    <submittedName>
        <fullName evidence="3">Uncharacterized protein</fullName>
    </submittedName>
</protein>
<dbReference type="InterPro" id="IPR031311">
    <property type="entry name" value="CHIT_BIND_RR_consensus"/>
</dbReference>
<dbReference type="InterPro" id="IPR000618">
    <property type="entry name" value="Insect_cuticle"/>
</dbReference>